<dbReference type="OrthoDB" id="2573567at2759"/>
<feature type="compositionally biased region" description="Polar residues" evidence="1">
    <location>
        <begin position="251"/>
        <end position="261"/>
    </location>
</feature>
<keyword evidence="4" id="KW-1185">Reference proteome</keyword>
<feature type="compositionally biased region" description="Polar residues" evidence="1">
    <location>
        <begin position="220"/>
        <end position="234"/>
    </location>
</feature>
<feature type="region of interest" description="Disordered" evidence="1">
    <location>
        <begin position="536"/>
        <end position="590"/>
    </location>
</feature>
<feature type="region of interest" description="Disordered" evidence="1">
    <location>
        <begin position="1"/>
        <end position="29"/>
    </location>
</feature>
<dbReference type="GeneID" id="28968153"/>
<dbReference type="EMBL" id="CP144534">
    <property type="protein sequence ID" value="WWC61982.1"/>
    <property type="molecule type" value="Genomic_DNA"/>
</dbReference>
<feature type="compositionally biased region" description="Basic and acidic residues" evidence="1">
    <location>
        <begin position="536"/>
        <end position="556"/>
    </location>
</feature>
<protein>
    <submittedName>
        <fullName evidence="2">Uncharacterized protein</fullName>
    </submittedName>
</protein>
<evidence type="ECO:0000256" key="1">
    <source>
        <dbReference type="SAM" id="MobiDB-lite"/>
    </source>
</evidence>
<dbReference type="AlphaFoldDB" id="A0A1A6A521"/>
<reference evidence="3" key="3">
    <citation type="submission" date="2024-02" db="EMBL/GenBank/DDBJ databases">
        <title>Comparative genomics of Cryptococcus and Kwoniella reveals pathogenesis evolution and contrasting modes of karyotype evolution via chromosome fusion or intercentromeric recombination.</title>
        <authorList>
            <person name="Coelho M.A."/>
            <person name="David-Palma M."/>
            <person name="Shea T."/>
            <person name="Bowers K."/>
            <person name="McGinley-Smith S."/>
            <person name="Mohammad A.W."/>
            <person name="Gnirke A."/>
            <person name="Yurkov A.M."/>
            <person name="Nowrousian M."/>
            <person name="Sun S."/>
            <person name="Cuomo C.A."/>
            <person name="Heitman J."/>
        </authorList>
    </citation>
    <scope>NUCLEOTIDE SEQUENCE</scope>
    <source>
        <strain evidence="3">CBS 10117</strain>
    </source>
</reference>
<feature type="compositionally biased region" description="Low complexity" evidence="1">
    <location>
        <begin position="52"/>
        <end position="61"/>
    </location>
</feature>
<feature type="compositionally biased region" description="Low complexity" evidence="1">
    <location>
        <begin position="435"/>
        <end position="450"/>
    </location>
</feature>
<dbReference type="RefSeq" id="XP_018262965.1">
    <property type="nucleotide sequence ID" value="XM_018407754.1"/>
</dbReference>
<dbReference type="EMBL" id="KI894031">
    <property type="protein sequence ID" value="OBR85123.1"/>
    <property type="molecule type" value="Genomic_DNA"/>
</dbReference>
<reference evidence="3" key="2">
    <citation type="submission" date="2013-07" db="EMBL/GenBank/DDBJ databases">
        <authorList>
            <consortium name="The Broad Institute Genome Sequencing Platform"/>
            <person name="Cuomo C."/>
            <person name="Litvintseva A."/>
            <person name="Chen Y."/>
            <person name="Heitman J."/>
            <person name="Sun S."/>
            <person name="Springer D."/>
            <person name="Dromer F."/>
            <person name="Young S.K."/>
            <person name="Zeng Q."/>
            <person name="Gargeya S."/>
            <person name="Fitzgerald M."/>
            <person name="Abouelleil A."/>
            <person name="Alvarado L."/>
            <person name="Berlin A.M."/>
            <person name="Chapman S.B."/>
            <person name="Dewar J."/>
            <person name="Goldberg J."/>
            <person name="Griggs A."/>
            <person name="Gujja S."/>
            <person name="Hansen M."/>
            <person name="Howarth C."/>
            <person name="Imamovic A."/>
            <person name="Larimer J."/>
            <person name="McCowan C."/>
            <person name="Murphy C."/>
            <person name="Pearson M."/>
            <person name="Priest M."/>
            <person name="Roberts A."/>
            <person name="Saif S."/>
            <person name="Shea T."/>
            <person name="Sykes S."/>
            <person name="Wortman J."/>
            <person name="Nusbaum C."/>
            <person name="Birren B."/>
        </authorList>
    </citation>
    <scope>NUCLEOTIDE SEQUENCE</scope>
    <source>
        <strain evidence="3">CBS 10117</strain>
    </source>
</reference>
<feature type="compositionally biased region" description="Polar residues" evidence="1">
    <location>
        <begin position="111"/>
        <end position="160"/>
    </location>
</feature>
<dbReference type="Proteomes" id="UP000078595">
    <property type="component" value="Chromosome 5"/>
</dbReference>
<name>A0A1A6A521_9TREE</name>
<evidence type="ECO:0000313" key="2">
    <source>
        <dbReference type="EMBL" id="OBR85123.1"/>
    </source>
</evidence>
<accession>A0A1A6A521</accession>
<feature type="region of interest" description="Disordered" evidence="1">
    <location>
        <begin position="427"/>
        <end position="455"/>
    </location>
</feature>
<dbReference type="VEuPathDB" id="FungiDB:I303_04454"/>
<organism evidence="2">
    <name type="scientific">Kwoniella dejecticola CBS 10117</name>
    <dbReference type="NCBI Taxonomy" id="1296121"/>
    <lineage>
        <taxon>Eukaryota</taxon>
        <taxon>Fungi</taxon>
        <taxon>Dikarya</taxon>
        <taxon>Basidiomycota</taxon>
        <taxon>Agaricomycotina</taxon>
        <taxon>Tremellomycetes</taxon>
        <taxon>Tremellales</taxon>
        <taxon>Cryptococcaceae</taxon>
        <taxon>Kwoniella</taxon>
    </lineage>
</organism>
<feature type="compositionally biased region" description="Basic and acidic residues" evidence="1">
    <location>
        <begin position="320"/>
        <end position="335"/>
    </location>
</feature>
<sequence length="620" mass="66562">MQPTTPSPHRGSTPLIASSPLAPGQLRKAHLRASSEEYILKGLSNWRRKPKSTSASTSHHATISHRETSTHPSVVDGYGSNRKRSSSRGSGLGMGMRGTPAKRVKRASKASIGTTSTPRTSKTSHPITGSSEDSSQTTADPSSQLDTAEEATSPSITDPDTSIIPRGRRSAHPTLSSHQNLIHPASSPSSQASRQNLFISGEDHLMPLNDVFSSGRDGLTESSIEPQGDASSYNGDRGGDTPRAIKIASKDQMQNQVTGESEFSVPLNDLSPLSSTSRRRQMPRSSSGSSKIRERRSTPRKMTGMDKTPSISISSADSLSKGHNDVPVPDDRTVGLDDQVVGDLSTETVRGIPRRVIRSPPAHIDSSRGDKIQQPSGTRRAKAPQDPQNDIPPHADPDLHFDIAADSGSDNEAGVFLPSRPEIIEPIMEGGHADGTPTSSSKGATSTATSSEEESYGFDWMQDFVKDKVPQAFELSLEPPSPVALSTLSSISFSSISSMAQELSAADAPLSPQPIRLRRTIKGVWRGARLLERIETRQQPEEHASGTDLVDDRSSEGEEEESVPVGTGKGGAKSTMRNKAIPPEATPDLTPGAIEARQARIAHYIDLAENYHFHVEYVLW</sequence>
<evidence type="ECO:0000313" key="4">
    <source>
        <dbReference type="Proteomes" id="UP000078595"/>
    </source>
</evidence>
<feature type="compositionally biased region" description="Low complexity" evidence="1">
    <location>
        <begin position="310"/>
        <end position="319"/>
    </location>
</feature>
<feature type="region of interest" description="Disordered" evidence="1">
    <location>
        <begin position="42"/>
        <end position="399"/>
    </location>
</feature>
<gene>
    <name evidence="2" type="ORF">I303_04454</name>
    <name evidence="3" type="ORF">I303_104569</name>
</gene>
<evidence type="ECO:0000313" key="3">
    <source>
        <dbReference type="EMBL" id="WWC61982.1"/>
    </source>
</evidence>
<dbReference type="KEGG" id="kdj:28968153"/>
<reference evidence="2" key="1">
    <citation type="submission" date="2013-07" db="EMBL/GenBank/DDBJ databases">
        <title>The Genome Sequence of Cryptococcus dejecticola CBS10117.</title>
        <authorList>
            <consortium name="The Broad Institute Genome Sequencing Platform"/>
            <person name="Cuomo C."/>
            <person name="Litvintseva A."/>
            <person name="Chen Y."/>
            <person name="Heitman J."/>
            <person name="Sun S."/>
            <person name="Springer D."/>
            <person name="Dromer F."/>
            <person name="Young S.K."/>
            <person name="Zeng Q."/>
            <person name="Gargeya S."/>
            <person name="Fitzgerald M."/>
            <person name="Abouelleil A."/>
            <person name="Alvarado L."/>
            <person name="Berlin A.M."/>
            <person name="Chapman S.B."/>
            <person name="Dewar J."/>
            <person name="Goldberg J."/>
            <person name="Griggs A."/>
            <person name="Gujja S."/>
            <person name="Hansen M."/>
            <person name="Howarth C."/>
            <person name="Imamovic A."/>
            <person name="Larimer J."/>
            <person name="McCowan C."/>
            <person name="Murphy C."/>
            <person name="Pearson M."/>
            <person name="Priest M."/>
            <person name="Roberts A."/>
            <person name="Saif S."/>
            <person name="Shea T."/>
            <person name="Sykes S."/>
            <person name="Wortman J."/>
            <person name="Nusbaum C."/>
            <person name="Birren B."/>
        </authorList>
    </citation>
    <scope>NUCLEOTIDE SEQUENCE [LARGE SCALE GENOMIC DNA]</scope>
    <source>
        <strain evidence="2">CBS 10117</strain>
    </source>
</reference>
<feature type="compositionally biased region" description="Low complexity" evidence="1">
    <location>
        <begin position="184"/>
        <end position="195"/>
    </location>
</feature>
<proteinExistence type="predicted"/>